<dbReference type="STRING" id="391625.PPSIR1_24879"/>
<evidence type="ECO:0000313" key="7">
    <source>
        <dbReference type="Proteomes" id="UP000005801"/>
    </source>
</evidence>
<dbReference type="Proteomes" id="UP000005801">
    <property type="component" value="Unassembled WGS sequence"/>
</dbReference>
<evidence type="ECO:0000256" key="3">
    <source>
        <dbReference type="SAM" id="Phobius"/>
    </source>
</evidence>
<feature type="transmembrane region" description="Helical" evidence="3">
    <location>
        <begin position="64"/>
        <end position="87"/>
    </location>
</feature>
<dbReference type="GO" id="GO:0016020">
    <property type="term" value="C:membrane"/>
    <property type="evidence" value="ECO:0007669"/>
    <property type="project" value="InterPro"/>
</dbReference>
<organism evidence="6 7">
    <name type="scientific">Plesiocystis pacifica SIR-1</name>
    <dbReference type="NCBI Taxonomy" id="391625"/>
    <lineage>
        <taxon>Bacteria</taxon>
        <taxon>Pseudomonadati</taxon>
        <taxon>Myxococcota</taxon>
        <taxon>Polyangia</taxon>
        <taxon>Nannocystales</taxon>
        <taxon>Nannocystaceae</taxon>
        <taxon>Plesiocystis</taxon>
    </lineage>
</organism>
<feature type="transmembrane region" description="Helical" evidence="3">
    <location>
        <begin position="133"/>
        <end position="153"/>
    </location>
</feature>
<evidence type="ECO:0000259" key="5">
    <source>
        <dbReference type="Pfam" id="PF06580"/>
    </source>
</evidence>
<gene>
    <name evidence="6" type="ORF">PPSIR1_24879</name>
</gene>
<feature type="domain" description="Signal transduction histidine kinase internal region" evidence="5">
    <location>
        <begin position="177"/>
        <end position="256"/>
    </location>
</feature>
<dbReference type="PANTHER" id="PTHR34220:SF7">
    <property type="entry name" value="SENSOR HISTIDINE KINASE YPDA"/>
    <property type="match status" value="1"/>
</dbReference>
<keyword evidence="3" id="KW-0812">Transmembrane</keyword>
<dbReference type="InterPro" id="IPR050640">
    <property type="entry name" value="Bact_2-comp_sensor_kinase"/>
</dbReference>
<dbReference type="SUPFAM" id="SSF55874">
    <property type="entry name" value="ATPase domain of HSP90 chaperone/DNA topoisomerase II/histidine kinase"/>
    <property type="match status" value="1"/>
</dbReference>
<reference evidence="6 7" key="1">
    <citation type="submission" date="2007-06" db="EMBL/GenBank/DDBJ databases">
        <authorList>
            <person name="Shimkets L."/>
            <person name="Ferriera S."/>
            <person name="Johnson J."/>
            <person name="Kravitz S."/>
            <person name="Beeson K."/>
            <person name="Sutton G."/>
            <person name="Rogers Y.-H."/>
            <person name="Friedman R."/>
            <person name="Frazier M."/>
            <person name="Venter J.C."/>
        </authorList>
    </citation>
    <scope>NUCLEOTIDE SEQUENCE [LARGE SCALE GENOMIC DNA]</scope>
    <source>
        <strain evidence="6 7">SIR-1</strain>
    </source>
</reference>
<dbReference type="Pfam" id="PF06580">
    <property type="entry name" value="His_kinase"/>
    <property type="match status" value="1"/>
</dbReference>
<dbReference type="GO" id="GO:0000155">
    <property type="term" value="F:phosphorelay sensor kinase activity"/>
    <property type="evidence" value="ECO:0007669"/>
    <property type="project" value="InterPro"/>
</dbReference>
<keyword evidence="1" id="KW-0175">Coiled coil</keyword>
<feature type="transmembrane region" description="Helical" evidence="3">
    <location>
        <begin position="99"/>
        <end position="121"/>
    </location>
</feature>
<dbReference type="EMBL" id="ABCS01000045">
    <property type="protein sequence ID" value="EDM77478.1"/>
    <property type="molecule type" value="Genomic_DNA"/>
</dbReference>
<comment type="caution">
    <text evidence="6">The sequence shown here is derived from an EMBL/GenBank/DDBJ whole genome shotgun (WGS) entry which is preliminary data.</text>
</comment>
<keyword evidence="7" id="KW-1185">Reference proteome</keyword>
<name>A6G9H0_9BACT</name>
<dbReference type="eggNOG" id="COG2972">
    <property type="taxonomic scope" value="Bacteria"/>
</dbReference>
<evidence type="ECO:0000256" key="2">
    <source>
        <dbReference type="SAM" id="MobiDB-lite"/>
    </source>
</evidence>
<feature type="transmembrane region" description="Helical" evidence="3">
    <location>
        <begin position="41"/>
        <end position="58"/>
    </location>
</feature>
<evidence type="ECO:0000313" key="6">
    <source>
        <dbReference type="EMBL" id="EDM77478.1"/>
    </source>
</evidence>
<evidence type="ECO:0000256" key="1">
    <source>
        <dbReference type="SAM" id="Coils"/>
    </source>
</evidence>
<accession>A6G9H0</accession>
<feature type="compositionally biased region" description="Low complexity" evidence="2">
    <location>
        <begin position="1"/>
        <end position="16"/>
    </location>
</feature>
<feature type="region of interest" description="Disordered" evidence="2">
    <location>
        <begin position="312"/>
        <end position="332"/>
    </location>
</feature>
<feature type="domain" description="Histidine kinase/HSP90-like ATPase" evidence="4">
    <location>
        <begin position="277"/>
        <end position="368"/>
    </location>
</feature>
<dbReference type="InterPro" id="IPR010559">
    <property type="entry name" value="Sig_transdc_His_kin_internal"/>
</dbReference>
<keyword evidence="3" id="KW-1133">Transmembrane helix</keyword>
<feature type="region of interest" description="Disordered" evidence="2">
    <location>
        <begin position="1"/>
        <end position="23"/>
    </location>
</feature>
<keyword evidence="6" id="KW-0808">Transferase</keyword>
<dbReference type="PANTHER" id="PTHR34220">
    <property type="entry name" value="SENSOR HISTIDINE KINASE YPDA"/>
    <property type="match status" value="1"/>
</dbReference>
<dbReference type="InterPro" id="IPR036890">
    <property type="entry name" value="HATPase_C_sf"/>
</dbReference>
<dbReference type="Pfam" id="PF02518">
    <property type="entry name" value="HATPase_c"/>
    <property type="match status" value="1"/>
</dbReference>
<proteinExistence type="predicted"/>
<keyword evidence="6" id="KW-0418">Kinase</keyword>
<evidence type="ECO:0000259" key="4">
    <source>
        <dbReference type="Pfam" id="PF02518"/>
    </source>
</evidence>
<dbReference type="Gene3D" id="3.30.565.10">
    <property type="entry name" value="Histidine kinase-like ATPase, C-terminal domain"/>
    <property type="match status" value="1"/>
</dbReference>
<sequence>MAMHAAPMPAPTTAAPSKGAESPTKRARLPALIRQELREAWWIYVLVPPLLTVFRAGTSGSDWGITYIVNLCATLCIGGSIQTLLVVSERRGWSLPWNLHYGLLVLLGVLVGTELTFLVLGTFATFDRGAMRWGMWAIGGSVAAAVATIGVTYDRLRAHARTVELREEQARREALQAELDALHSRMNPHFLFNSLNTVAALIEEDAEAAVDAVERLSDLLRYTLERDAASTVPLADELQCVREYLAIEGLRFGERLRVEWALDEGVEAGAWVPPLSLQPLVENAVKHGVSRSRTPVTVRLQARRVGDQIALEVRDDGPGSTPRSTGSEGTGTALRTLSERLRLLYGEAARFEAGVVEGGGYRAALSMPARLESCPTSSEVRP</sequence>
<dbReference type="InterPro" id="IPR003594">
    <property type="entry name" value="HATPase_dom"/>
</dbReference>
<keyword evidence="3" id="KW-0472">Membrane</keyword>
<feature type="coiled-coil region" evidence="1">
    <location>
        <begin position="153"/>
        <end position="185"/>
    </location>
</feature>
<dbReference type="AlphaFoldDB" id="A6G9H0"/>
<protein>
    <submittedName>
        <fullName evidence="6">Histidine kinase internal region</fullName>
    </submittedName>
</protein>